<sequence>MSGAALSGSLTDEGSNGDDYFGAGCQIWGDDDSWRVQPDRSTPRTIIDNGPPPQRCRPSTPRREAYCF</sequence>
<proteinExistence type="predicted"/>
<evidence type="ECO:0000313" key="3">
    <source>
        <dbReference type="Proteomes" id="UP001187682"/>
    </source>
</evidence>
<feature type="compositionally biased region" description="Basic and acidic residues" evidence="1">
    <location>
        <begin position="32"/>
        <end position="42"/>
    </location>
</feature>
<dbReference type="EMBL" id="ONZQ02000008">
    <property type="protein sequence ID" value="SPO03293.1"/>
    <property type="molecule type" value="Genomic_DNA"/>
</dbReference>
<keyword evidence="3" id="KW-1185">Reference proteome</keyword>
<gene>
    <name evidence="2" type="ORF">DNG_05975</name>
</gene>
<organism evidence="2 3">
    <name type="scientific">Cephalotrichum gorgonifer</name>
    <dbReference type="NCBI Taxonomy" id="2041049"/>
    <lineage>
        <taxon>Eukaryota</taxon>
        <taxon>Fungi</taxon>
        <taxon>Dikarya</taxon>
        <taxon>Ascomycota</taxon>
        <taxon>Pezizomycotina</taxon>
        <taxon>Sordariomycetes</taxon>
        <taxon>Hypocreomycetidae</taxon>
        <taxon>Microascales</taxon>
        <taxon>Microascaceae</taxon>
        <taxon>Cephalotrichum</taxon>
    </lineage>
</organism>
<dbReference type="Proteomes" id="UP001187682">
    <property type="component" value="Unassembled WGS sequence"/>
</dbReference>
<comment type="caution">
    <text evidence="2">The sequence shown here is derived from an EMBL/GenBank/DDBJ whole genome shotgun (WGS) entry which is preliminary data.</text>
</comment>
<feature type="region of interest" description="Disordered" evidence="1">
    <location>
        <begin position="1"/>
        <end position="68"/>
    </location>
</feature>
<reference evidence="2" key="1">
    <citation type="submission" date="2018-03" db="EMBL/GenBank/DDBJ databases">
        <authorList>
            <person name="Guldener U."/>
        </authorList>
    </citation>
    <scope>NUCLEOTIDE SEQUENCE</scope>
</reference>
<protein>
    <submittedName>
        <fullName evidence="2">Uncharacterized protein</fullName>
    </submittedName>
</protein>
<accession>A0AAE8N1E5</accession>
<evidence type="ECO:0000313" key="2">
    <source>
        <dbReference type="EMBL" id="SPO03293.1"/>
    </source>
</evidence>
<dbReference type="AlphaFoldDB" id="A0AAE8N1E5"/>
<evidence type="ECO:0000256" key="1">
    <source>
        <dbReference type="SAM" id="MobiDB-lite"/>
    </source>
</evidence>
<name>A0AAE8N1E5_9PEZI</name>